<sequence length="157" mass="17675">MSFHETFAVACPFPLHIFPFPISSSQENLRDDMGTKNGSFQLQRARSGKRCLFLIMDTQGQNMCEPCYGRRPKLTIISFHSIYGCDGKKWHLKALKGKIGTNVAGSGRTHIPHKWLMIYPLLKRGNIACHKSETRVCNSFGLVIVVYSDRKVSADPS</sequence>
<evidence type="ECO:0000313" key="1">
    <source>
        <dbReference type="EMBL" id="EEF36891.1"/>
    </source>
</evidence>
<proteinExistence type="predicted"/>
<dbReference type="EMBL" id="EQ973965">
    <property type="protein sequence ID" value="EEF36891.1"/>
    <property type="molecule type" value="Genomic_DNA"/>
</dbReference>
<reference evidence="2" key="1">
    <citation type="journal article" date="2010" name="Nat. Biotechnol.">
        <title>Draft genome sequence of the oilseed species Ricinus communis.</title>
        <authorList>
            <person name="Chan A.P."/>
            <person name="Crabtree J."/>
            <person name="Zhao Q."/>
            <person name="Lorenzi H."/>
            <person name="Orvis J."/>
            <person name="Puiu D."/>
            <person name="Melake-Berhan A."/>
            <person name="Jones K.M."/>
            <person name="Redman J."/>
            <person name="Chen G."/>
            <person name="Cahoon E.B."/>
            <person name="Gedil M."/>
            <person name="Stanke M."/>
            <person name="Haas B.J."/>
            <person name="Wortman J.R."/>
            <person name="Fraser-Liggett C.M."/>
            <person name="Ravel J."/>
            <person name="Rabinowicz P.D."/>
        </authorList>
    </citation>
    <scope>NUCLEOTIDE SEQUENCE [LARGE SCALE GENOMIC DNA]</scope>
    <source>
        <strain evidence="2">cv. Hale</strain>
    </source>
</reference>
<organism evidence="1 2">
    <name type="scientific">Ricinus communis</name>
    <name type="common">Castor bean</name>
    <dbReference type="NCBI Taxonomy" id="3988"/>
    <lineage>
        <taxon>Eukaryota</taxon>
        <taxon>Viridiplantae</taxon>
        <taxon>Streptophyta</taxon>
        <taxon>Embryophyta</taxon>
        <taxon>Tracheophyta</taxon>
        <taxon>Spermatophyta</taxon>
        <taxon>Magnoliopsida</taxon>
        <taxon>eudicotyledons</taxon>
        <taxon>Gunneridae</taxon>
        <taxon>Pentapetalae</taxon>
        <taxon>rosids</taxon>
        <taxon>fabids</taxon>
        <taxon>Malpighiales</taxon>
        <taxon>Euphorbiaceae</taxon>
        <taxon>Acalyphoideae</taxon>
        <taxon>Acalypheae</taxon>
        <taxon>Ricinus</taxon>
    </lineage>
</organism>
<evidence type="ECO:0000313" key="2">
    <source>
        <dbReference type="Proteomes" id="UP000008311"/>
    </source>
</evidence>
<dbReference type="Proteomes" id="UP000008311">
    <property type="component" value="Unassembled WGS sequence"/>
</dbReference>
<accession>B9SHR4</accession>
<dbReference type="InParanoid" id="B9SHR4"/>
<keyword evidence="2" id="KW-1185">Reference proteome</keyword>
<protein>
    <submittedName>
        <fullName evidence="1">Uncharacterized protein</fullName>
    </submittedName>
</protein>
<dbReference type="AlphaFoldDB" id="B9SHR4"/>
<gene>
    <name evidence="1" type="ORF">RCOM_0742720</name>
</gene>
<name>B9SHR4_RICCO</name>